<dbReference type="PANTHER" id="PTHR46704">
    <property type="entry name" value="CXC DOMAIN-CONTAINING PROTEIN-RELATED"/>
    <property type="match status" value="1"/>
</dbReference>
<dbReference type="AlphaFoldDB" id="A0A4C1TE95"/>
<sequence length="265" mass="30777">MCSEYLRACGACRVTPGQVPGVKGTGNNQRYIHLTKVYENLGPSLCRSLPGFHALTGCDFNPAFFKKGKQRPFKILMKRPEYQQALMHFGDPELFTDEHKQEDIFKIIQKFICEIYSVPDTYDVNAARLQLFLNNYSVSNINEEFNRKNLKNFDASSLPPCKTELFQQVLRANYISSIWNYAHEKQPTIFTPEQNGWRLEENQFHFHWFDGDQLPRDVGESLQQSEEDVSNNITDDDEDDVDSVGQYHDWLNDENSNNCYDDCDD</sequence>
<dbReference type="PANTHER" id="PTHR46704:SF9">
    <property type="entry name" value="BHLH DOMAIN-CONTAINING PROTEIN"/>
    <property type="match status" value="1"/>
</dbReference>
<proteinExistence type="predicted"/>
<name>A0A4C1TE95_EUMVA</name>
<accession>A0A4C1TE95</accession>
<dbReference type="OrthoDB" id="6430887at2759"/>
<feature type="compositionally biased region" description="Acidic residues" evidence="1">
    <location>
        <begin position="225"/>
        <end position="242"/>
    </location>
</feature>
<reference evidence="2 3" key="1">
    <citation type="journal article" date="2019" name="Commun. Biol.">
        <title>The bagworm genome reveals a unique fibroin gene that provides high tensile strength.</title>
        <authorList>
            <person name="Kono N."/>
            <person name="Nakamura H."/>
            <person name="Ohtoshi R."/>
            <person name="Tomita M."/>
            <person name="Numata K."/>
            <person name="Arakawa K."/>
        </authorList>
    </citation>
    <scope>NUCLEOTIDE SEQUENCE [LARGE SCALE GENOMIC DNA]</scope>
</reference>
<evidence type="ECO:0000256" key="1">
    <source>
        <dbReference type="SAM" id="MobiDB-lite"/>
    </source>
</evidence>
<comment type="caution">
    <text evidence="2">The sequence shown here is derived from an EMBL/GenBank/DDBJ whole genome shotgun (WGS) entry which is preliminary data.</text>
</comment>
<protein>
    <submittedName>
        <fullName evidence="2">Uncharacterized protein</fullName>
    </submittedName>
</protein>
<evidence type="ECO:0000313" key="3">
    <source>
        <dbReference type="Proteomes" id="UP000299102"/>
    </source>
</evidence>
<keyword evidence="3" id="KW-1185">Reference proteome</keyword>
<evidence type="ECO:0000313" key="2">
    <source>
        <dbReference type="EMBL" id="GBP12464.1"/>
    </source>
</evidence>
<feature type="region of interest" description="Disordered" evidence="1">
    <location>
        <begin position="219"/>
        <end position="244"/>
    </location>
</feature>
<gene>
    <name evidence="2" type="ORF">EVAR_75870_1</name>
</gene>
<organism evidence="2 3">
    <name type="scientific">Eumeta variegata</name>
    <name type="common">Bagworm moth</name>
    <name type="synonym">Eumeta japonica</name>
    <dbReference type="NCBI Taxonomy" id="151549"/>
    <lineage>
        <taxon>Eukaryota</taxon>
        <taxon>Metazoa</taxon>
        <taxon>Ecdysozoa</taxon>
        <taxon>Arthropoda</taxon>
        <taxon>Hexapoda</taxon>
        <taxon>Insecta</taxon>
        <taxon>Pterygota</taxon>
        <taxon>Neoptera</taxon>
        <taxon>Endopterygota</taxon>
        <taxon>Lepidoptera</taxon>
        <taxon>Glossata</taxon>
        <taxon>Ditrysia</taxon>
        <taxon>Tineoidea</taxon>
        <taxon>Psychidae</taxon>
        <taxon>Oiketicinae</taxon>
        <taxon>Eumeta</taxon>
    </lineage>
</organism>
<dbReference type="Proteomes" id="UP000299102">
    <property type="component" value="Unassembled WGS sequence"/>
</dbReference>
<dbReference type="EMBL" id="BGZK01000051">
    <property type="protein sequence ID" value="GBP12464.1"/>
    <property type="molecule type" value="Genomic_DNA"/>
</dbReference>